<feature type="domain" description="F-box/LRR-repeat protein 15-like leucin rich repeat" evidence="3">
    <location>
        <begin position="46"/>
        <end position="181"/>
    </location>
</feature>
<organism evidence="4 5">
    <name type="scientific">Collybia nuda</name>
    <dbReference type="NCBI Taxonomy" id="64659"/>
    <lineage>
        <taxon>Eukaryota</taxon>
        <taxon>Fungi</taxon>
        <taxon>Dikarya</taxon>
        <taxon>Basidiomycota</taxon>
        <taxon>Agaricomycotina</taxon>
        <taxon>Agaricomycetes</taxon>
        <taxon>Agaricomycetidae</taxon>
        <taxon>Agaricales</taxon>
        <taxon>Tricholomatineae</taxon>
        <taxon>Clitocybaceae</taxon>
        <taxon>Collybia</taxon>
    </lineage>
</organism>
<proteinExistence type="predicted"/>
<dbReference type="InterPro" id="IPR057207">
    <property type="entry name" value="FBXL15_LRR"/>
</dbReference>
<dbReference type="InterPro" id="IPR032675">
    <property type="entry name" value="LRR_dom_sf"/>
</dbReference>
<dbReference type="SUPFAM" id="SSF52047">
    <property type="entry name" value="RNI-like"/>
    <property type="match status" value="1"/>
</dbReference>
<dbReference type="EMBL" id="MU150254">
    <property type="protein sequence ID" value="KAF9464391.1"/>
    <property type="molecule type" value="Genomic_DNA"/>
</dbReference>
<dbReference type="AlphaFoldDB" id="A0A9P6CFQ4"/>
<evidence type="ECO:0000313" key="4">
    <source>
        <dbReference type="EMBL" id="KAF9464391.1"/>
    </source>
</evidence>
<evidence type="ECO:0000259" key="3">
    <source>
        <dbReference type="Pfam" id="PF25372"/>
    </source>
</evidence>
<dbReference type="InterPro" id="IPR001611">
    <property type="entry name" value="Leu-rich_rpt"/>
</dbReference>
<keyword evidence="5" id="KW-1185">Reference proteome</keyword>
<accession>A0A9P6CFQ4</accession>
<dbReference type="InterPro" id="IPR006553">
    <property type="entry name" value="Leu-rich_rpt_Cys-con_subtyp"/>
</dbReference>
<gene>
    <name evidence="4" type="ORF">BDZ94DRAFT_1162081</name>
</gene>
<dbReference type="OrthoDB" id="10257471at2759"/>
<feature type="region of interest" description="Disordered" evidence="2">
    <location>
        <begin position="432"/>
        <end position="455"/>
    </location>
</feature>
<dbReference type="Pfam" id="PF13516">
    <property type="entry name" value="LRR_6"/>
    <property type="match status" value="1"/>
</dbReference>
<dbReference type="Proteomes" id="UP000807353">
    <property type="component" value="Unassembled WGS sequence"/>
</dbReference>
<dbReference type="Pfam" id="PF25372">
    <property type="entry name" value="DUF7885"/>
    <property type="match status" value="1"/>
</dbReference>
<name>A0A9P6CFQ4_9AGAR</name>
<evidence type="ECO:0000256" key="2">
    <source>
        <dbReference type="SAM" id="MobiDB-lite"/>
    </source>
</evidence>
<evidence type="ECO:0000256" key="1">
    <source>
        <dbReference type="ARBA" id="ARBA00022786"/>
    </source>
</evidence>
<dbReference type="GO" id="GO:0005737">
    <property type="term" value="C:cytoplasm"/>
    <property type="evidence" value="ECO:0007669"/>
    <property type="project" value="TreeGrafter"/>
</dbReference>
<comment type="caution">
    <text evidence="4">The sequence shown here is derived from an EMBL/GenBank/DDBJ whole genome shotgun (WGS) entry which is preliminary data.</text>
</comment>
<evidence type="ECO:0000313" key="5">
    <source>
        <dbReference type="Proteomes" id="UP000807353"/>
    </source>
</evidence>
<keyword evidence="1" id="KW-0833">Ubl conjugation pathway</keyword>
<protein>
    <recommendedName>
        <fullName evidence="3">F-box/LRR-repeat protein 15-like leucin rich repeat domain-containing protein</fullName>
    </recommendedName>
</protein>
<sequence length="455" mass="51165">MFDLDVDDASSFHEDMIKITDRLPTPEEYRRVRHLVLQQLPSIGSPITDNQLAAVLDLCPHLETIVLSGVPDTTDRAVVLLAERAINLQGINLTGCCQVTDVGVLELTTKSLPLHWIQLNGVNRITDPSVSAIAKTCSRLVELELCDLPLLTPISVRDVWSFSRKLRTLRLANCSLLSDKAFPSPLYGEFFTDVGNEKPLPPRPITWLDTLPPLLLRHTAENLRVLDLSNCKITDEAIEGVVMHAPRIQSLILSGCTLLTDRALESICRLGEHLDVVMLAHVSSITDGAVVKLARSCFNLRCVDVAFCRNLTDMSVFELAGLKDLRRLSLVRVHKLTDIAIFSLAEHATALERLHLSYCDRLSLDAIHLLLRKLEHLQHLTATGVPSFKKKGIHRFSDIPPMVYDQNQQAAFRVFSREGVIRLKNFLNKEDKRRRDSEAQNIPFMPRSDDKLDLY</sequence>
<dbReference type="InterPro" id="IPR050648">
    <property type="entry name" value="F-box_LRR-repeat"/>
</dbReference>
<dbReference type="Gene3D" id="3.80.10.10">
    <property type="entry name" value="Ribonuclease Inhibitor"/>
    <property type="match status" value="2"/>
</dbReference>
<dbReference type="PANTHER" id="PTHR13382">
    <property type="entry name" value="MITOCHONDRIAL ATP SYNTHASE COUPLING FACTOR B"/>
    <property type="match status" value="1"/>
</dbReference>
<dbReference type="SMART" id="SM00367">
    <property type="entry name" value="LRR_CC"/>
    <property type="match status" value="10"/>
</dbReference>
<reference evidence="4" key="1">
    <citation type="submission" date="2020-11" db="EMBL/GenBank/DDBJ databases">
        <authorList>
            <consortium name="DOE Joint Genome Institute"/>
            <person name="Ahrendt S."/>
            <person name="Riley R."/>
            <person name="Andreopoulos W."/>
            <person name="Labutti K."/>
            <person name="Pangilinan J."/>
            <person name="Ruiz-Duenas F.J."/>
            <person name="Barrasa J.M."/>
            <person name="Sanchez-Garcia M."/>
            <person name="Camarero S."/>
            <person name="Miyauchi S."/>
            <person name="Serrano A."/>
            <person name="Linde D."/>
            <person name="Babiker R."/>
            <person name="Drula E."/>
            <person name="Ayuso-Fernandez I."/>
            <person name="Pacheco R."/>
            <person name="Padilla G."/>
            <person name="Ferreira P."/>
            <person name="Barriuso J."/>
            <person name="Kellner H."/>
            <person name="Castanera R."/>
            <person name="Alfaro M."/>
            <person name="Ramirez L."/>
            <person name="Pisabarro A.G."/>
            <person name="Kuo A."/>
            <person name="Tritt A."/>
            <person name="Lipzen A."/>
            <person name="He G."/>
            <person name="Yan M."/>
            <person name="Ng V."/>
            <person name="Cullen D."/>
            <person name="Martin F."/>
            <person name="Rosso M.-N."/>
            <person name="Henrissat B."/>
            <person name="Hibbett D."/>
            <person name="Martinez A.T."/>
            <person name="Grigoriev I.V."/>
        </authorList>
    </citation>
    <scope>NUCLEOTIDE SEQUENCE</scope>
    <source>
        <strain evidence="4">CBS 247.69</strain>
    </source>
</reference>